<dbReference type="InterPro" id="IPR013783">
    <property type="entry name" value="Ig-like_fold"/>
</dbReference>
<evidence type="ECO:0000313" key="3">
    <source>
        <dbReference type="Proteomes" id="UP001302265"/>
    </source>
</evidence>
<protein>
    <recommendedName>
        <fullName evidence="1">Bacterial Ig-like domain-containing protein</fullName>
    </recommendedName>
</protein>
<name>A0AA86YA94_9CAUD</name>
<sequence length="314" mass="31560">MTIKTVTFAINGETVTLTKGSDGVYSATVTAPTATSGSNNVGNGPGVGANAKGKGYYPGVVKVTDDAGNTTTVDTSDATWGNVLKLKVLEKTKPTAAITSPGTGSYITNSKPAMVFTVTDAGSGVNPAKCYIKIDSGNATALPTSAVSVSGNTATCTYTPATALSEGQHTIQVYGFDYDGNQSDAVSSTFTVDTVPPTLNITAPADGLKTNASTVTVTGKTNDVTSSPVEVVISCGGKTYNPAVGEGGAFSQVVDLTEGANTITVTATDSAGKVSTVTRTVTVDTGAPVITKIELTPNPVDGGKTYVIKVTATD</sequence>
<proteinExistence type="predicted"/>
<dbReference type="Proteomes" id="UP001302265">
    <property type="component" value="Segment"/>
</dbReference>
<dbReference type="Pfam" id="PF19077">
    <property type="entry name" value="Big_13"/>
    <property type="match status" value="1"/>
</dbReference>
<dbReference type="Gene3D" id="2.60.40.10">
    <property type="entry name" value="Immunoglobulins"/>
    <property type="match status" value="3"/>
</dbReference>
<dbReference type="RefSeq" id="YP_011108909.1">
    <property type="nucleotide sequence ID" value="NC_092586.1"/>
</dbReference>
<gene>
    <name evidence="2" type="ORF">vir215_00054</name>
</gene>
<keyword evidence="3" id="KW-1185">Reference proteome</keyword>
<dbReference type="GeneID" id="98835785"/>
<evidence type="ECO:0000313" key="2">
    <source>
        <dbReference type="EMBL" id="DBA35356.1"/>
    </source>
</evidence>
<dbReference type="Pfam" id="PF09136">
    <property type="entry name" value="Glucodextran_B"/>
    <property type="match status" value="1"/>
</dbReference>
<dbReference type="InterPro" id="IPR044016">
    <property type="entry name" value="Big_13"/>
</dbReference>
<dbReference type="EMBL" id="BK063676">
    <property type="protein sequence ID" value="DBA35356.1"/>
    <property type="molecule type" value="Genomic_DNA"/>
</dbReference>
<feature type="domain" description="Bacterial Ig-like" evidence="1">
    <location>
        <begin position="128"/>
        <end position="194"/>
    </location>
</feature>
<accession>A0AA86YA94</accession>
<reference evidence="2 3" key="1">
    <citation type="journal article" date="2023" name="Nat. Microbiol.">
        <title>A compendium of viruses from methanogenic archaea reveals their diversity and adaptations to the gut environment.</title>
        <authorList>
            <person name="Medvedeva S."/>
            <person name="Borrel G."/>
            <person name="Krupovic M."/>
            <person name="Gribaldo S."/>
        </authorList>
    </citation>
    <scope>NUCLEOTIDE SEQUENCE [LARGE SCALE GENOMIC DNA]</scope>
</reference>
<evidence type="ECO:0000259" key="1">
    <source>
        <dbReference type="Pfam" id="PF19077"/>
    </source>
</evidence>
<organism evidence="2 3">
    <name type="scientific">Caudoviricetes sp. vir215</name>
    <dbReference type="NCBI Taxonomy" id="3068354"/>
    <lineage>
        <taxon>Viruses</taxon>
        <taxon>Duplodnaviria</taxon>
        <taxon>Heunggongvirae</taxon>
        <taxon>Uroviricota</taxon>
        <taxon>Caudoviricetes</taxon>
    </lineage>
</organism>